<protein>
    <submittedName>
        <fullName evidence="4">Polyribonucleotide nucleotidyltransferase</fullName>
    </submittedName>
</protein>
<dbReference type="Gene3D" id="3.30.230.70">
    <property type="entry name" value="GHMP Kinase, N-terminal domain"/>
    <property type="match status" value="2"/>
</dbReference>
<evidence type="ECO:0000256" key="2">
    <source>
        <dbReference type="SAM" id="MobiDB-lite"/>
    </source>
</evidence>
<accession>A0ABX9GAQ4</accession>
<dbReference type="SUPFAM" id="SSF55666">
    <property type="entry name" value="Ribonuclease PH domain 2-like"/>
    <property type="match status" value="2"/>
</dbReference>
<name>A0ABX9GAQ4_9BURK</name>
<evidence type="ECO:0000259" key="3">
    <source>
        <dbReference type="Pfam" id="PF01138"/>
    </source>
</evidence>
<dbReference type="InterPro" id="IPR012162">
    <property type="entry name" value="PNPase"/>
</dbReference>
<evidence type="ECO:0000313" key="4">
    <source>
        <dbReference type="EMBL" id="RBP20875.1"/>
    </source>
</evidence>
<gene>
    <name evidence="4" type="ORF">DFP87_103119</name>
</gene>
<sequence>MRTPFDQVFHYGQLPCALLHANFDDLADKAVQLKIGDMLLSATVTRRAPDWLKPDGLALRVDYYECNAGASGLPPVNTRRESGMTPRESGIAHTVYRAIQHCFDPHCRDEIQIVINIVSLDPGCDAELGALLVTSAVLRLSDLPVIATLGAARVALSKGRFTLNPSSDIRGQADLTVLASGTAQTLTMVNAQAAEMPEDVVIDAIAFAHLQMQACIKEIEAFAEQALPVATAKQALASFDRYPLWRAVEAMRTTARSRDAAYARMAAAKAFDAQLVRTRLLGGQLRTDGRHALHLLPSSTCFGLLPEAHGSALVSQSQNQTLCSVTLGDASVPPQLSSPLNRSRERFLVHVQMPTLDAREVERDRMLEHRDWQLAAFIKNALAAVLPTKSVYPRTCRLAVEVRESSDPIPMHSVCAASLALQNAGVPLRHPVVGISAGALHNRQRNYVLLDAIGPELLALDAQARMAGTAVGVTALQLDLRSPTPLTVLHELLARARDARQDLAAHLAMPSRPPFSSPGAETDASAPMNRSPVGLHGDPNAH</sequence>
<keyword evidence="1" id="KW-0694">RNA-binding</keyword>
<feature type="region of interest" description="Disordered" evidence="2">
    <location>
        <begin position="509"/>
        <end position="542"/>
    </location>
</feature>
<dbReference type="PANTHER" id="PTHR11252">
    <property type="entry name" value="POLYRIBONUCLEOTIDE NUCLEOTIDYLTRANSFERASE"/>
    <property type="match status" value="1"/>
</dbReference>
<dbReference type="Proteomes" id="UP000252124">
    <property type="component" value="Unassembled WGS sequence"/>
</dbReference>
<dbReference type="EMBL" id="QNRM01000003">
    <property type="protein sequence ID" value="RBP20875.1"/>
    <property type="molecule type" value="Genomic_DNA"/>
</dbReference>
<dbReference type="SUPFAM" id="SSF54211">
    <property type="entry name" value="Ribosomal protein S5 domain 2-like"/>
    <property type="match status" value="2"/>
</dbReference>
<proteinExistence type="predicted"/>
<feature type="domain" description="Exoribonuclease phosphorolytic" evidence="3">
    <location>
        <begin position="302"/>
        <end position="427"/>
    </location>
</feature>
<dbReference type="RefSeq" id="WP_088588795.1">
    <property type="nucleotide sequence ID" value="NZ_CADIJU010000010.1"/>
</dbReference>
<comment type="caution">
    <text evidence="4">The sequence shown here is derived from an EMBL/GenBank/DDBJ whole genome shotgun (WGS) entry which is preliminary data.</text>
</comment>
<dbReference type="GeneID" id="99732383"/>
<dbReference type="InterPro" id="IPR036345">
    <property type="entry name" value="ExoRNase_PH_dom2_sf"/>
</dbReference>
<dbReference type="Pfam" id="PF01138">
    <property type="entry name" value="RNase_PH"/>
    <property type="match status" value="1"/>
</dbReference>
<dbReference type="InterPro" id="IPR020568">
    <property type="entry name" value="Ribosomal_Su5_D2-typ_SF"/>
</dbReference>
<dbReference type="InterPro" id="IPR001247">
    <property type="entry name" value="ExoRNase_PH_dom1"/>
</dbReference>
<evidence type="ECO:0000256" key="1">
    <source>
        <dbReference type="ARBA" id="ARBA00022884"/>
    </source>
</evidence>
<reference evidence="4 5" key="1">
    <citation type="submission" date="2018-06" db="EMBL/GenBank/DDBJ databases">
        <title>Genomic Encyclopedia of Type Strains, Phase III (KMG-III): the genomes of soil and plant-associated and newly described type strains.</title>
        <authorList>
            <person name="Whitman W."/>
        </authorList>
    </citation>
    <scope>NUCLEOTIDE SEQUENCE [LARGE SCALE GENOMIC DNA]</scope>
    <source>
        <strain evidence="4 5">CECT 7342</strain>
    </source>
</reference>
<evidence type="ECO:0000313" key="5">
    <source>
        <dbReference type="Proteomes" id="UP000252124"/>
    </source>
</evidence>
<keyword evidence="5" id="KW-1185">Reference proteome</keyword>
<dbReference type="InterPro" id="IPR027408">
    <property type="entry name" value="PNPase/RNase_PH_dom_sf"/>
</dbReference>
<organism evidence="4 5">
    <name type="scientific">Achromobacter marplatensis</name>
    <dbReference type="NCBI Taxonomy" id="470868"/>
    <lineage>
        <taxon>Bacteria</taxon>
        <taxon>Pseudomonadati</taxon>
        <taxon>Pseudomonadota</taxon>
        <taxon>Betaproteobacteria</taxon>
        <taxon>Burkholderiales</taxon>
        <taxon>Alcaligenaceae</taxon>
        <taxon>Achromobacter</taxon>
    </lineage>
</organism>
<dbReference type="PANTHER" id="PTHR11252:SF0">
    <property type="entry name" value="POLYRIBONUCLEOTIDE NUCLEOTIDYLTRANSFERASE 1, MITOCHONDRIAL"/>
    <property type="match status" value="1"/>
</dbReference>